<comment type="similarity">
    <text evidence="1 4">Belongs to the AAA ATPase family.</text>
</comment>
<evidence type="ECO:0000256" key="2">
    <source>
        <dbReference type="ARBA" id="ARBA00022741"/>
    </source>
</evidence>
<keyword evidence="2 4" id="KW-0547">Nucleotide-binding</keyword>
<dbReference type="GO" id="GO:0043001">
    <property type="term" value="P:Golgi to plasma membrane protein transport"/>
    <property type="evidence" value="ECO:0007669"/>
    <property type="project" value="TreeGrafter"/>
</dbReference>
<keyword evidence="4" id="KW-0963">Cytoplasm</keyword>
<dbReference type="PANTHER" id="PTHR23078">
    <property type="entry name" value="VESICULAR-FUSION PROTEIN NSF"/>
    <property type="match status" value="1"/>
</dbReference>
<dbReference type="Pfam" id="PF00004">
    <property type="entry name" value="AAA"/>
    <property type="match status" value="1"/>
</dbReference>
<evidence type="ECO:0000256" key="4">
    <source>
        <dbReference type="RuleBase" id="RU367045"/>
    </source>
</evidence>
<evidence type="ECO:0000313" key="8">
    <source>
        <dbReference type="Proteomes" id="UP001412239"/>
    </source>
</evidence>
<dbReference type="AlphaFoldDB" id="A0A292Q7I5"/>
<evidence type="ECO:0000256" key="5">
    <source>
        <dbReference type="SAM" id="MobiDB-lite"/>
    </source>
</evidence>
<evidence type="ECO:0000259" key="6">
    <source>
        <dbReference type="Pfam" id="PF00004"/>
    </source>
</evidence>
<evidence type="ECO:0000256" key="3">
    <source>
        <dbReference type="ARBA" id="ARBA00022840"/>
    </source>
</evidence>
<dbReference type="SUPFAM" id="SSF52540">
    <property type="entry name" value="P-loop containing nucleoside triphosphate hydrolases"/>
    <property type="match status" value="1"/>
</dbReference>
<dbReference type="InterPro" id="IPR039812">
    <property type="entry name" value="Vesicle-fus_ATPase"/>
</dbReference>
<feature type="domain" description="ATPase AAA-type core" evidence="6">
    <location>
        <begin position="155"/>
        <end position="208"/>
    </location>
</feature>
<keyword evidence="4" id="KW-0931">ER-Golgi transport</keyword>
<protein>
    <recommendedName>
        <fullName evidence="4">Vesicular-fusion protein SEC18</fullName>
    </recommendedName>
</protein>
<comment type="subcellular location">
    <subcellularLocation>
        <location evidence="4">Cytoplasm</location>
    </subcellularLocation>
</comment>
<dbReference type="GO" id="GO:0016887">
    <property type="term" value="F:ATP hydrolysis activity"/>
    <property type="evidence" value="ECO:0007669"/>
    <property type="project" value="InterPro"/>
</dbReference>
<dbReference type="Gene3D" id="1.10.8.60">
    <property type="match status" value="1"/>
</dbReference>
<reference evidence="7" key="1">
    <citation type="submission" date="2015-10" db="EMBL/GenBank/DDBJ databases">
        <authorList>
            <person name="Regsiter A."/>
            <person name="william w."/>
        </authorList>
    </citation>
    <scope>NUCLEOTIDE SEQUENCE</scope>
    <source>
        <strain evidence="7">Montdore</strain>
    </source>
</reference>
<keyword evidence="4" id="KW-0378">Hydrolase</keyword>
<evidence type="ECO:0000256" key="1">
    <source>
        <dbReference type="ARBA" id="ARBA00006914"/>
    </source>
</evidence>
<comment type="function">
    <text evidence="4">Required for vesicle-mediated transport. Catalyzes the fusion of transport vesicles within the Golgi cisternae. Is also required for transport from the endoplasmic reticulum to the Golgi stack. Seems to function as a fusion protein required for the delivery of cargo proteins to all compartments of the Golgi stack independent of vesicle origin.</text>
</comment>
<keyword evidence="8" id="KW-1185">Reference proteome</keyword>
<accession>A0A292Q7I5</accession>
<dbReference type="Gene3D" id="3.40.50.300">
    <property type="entry name" value="P-loop containing nucleotide triphosphate hydrolases"/>
    <property type="match status" value="1"/>
</dbReference>
<proteinExistence type="inferred from homology"/>
<dbReference type="EMBL" id="LN890944">
    <property type="protein sequence ID" value="CUS15699.1"/>
    <property type="molecule type" value="Genomic_DNA"/>
</dbReference>
<organism evidence="7 8">
    <name type="scientific">Tuber aestivum</name>
    <name type="common">summer truffle</name>
    <dbReference type="NCBI Taxonomy" id="59557"/>
    <lineage>
        <taxon>Eukaryota</taxon>
        <taxon>Fungi</taxon>
        <taxon>Dikarya</taxon>
        <taxon>Ascomycota</taxon>
        <taxon>Pezizomycotina</taxon>
        <taxon>Pezizomycetes</taxon>
        <taxon>Pezizales</taxon>
        <taxon>Tuberaceae</taxon>
        <taxon>Tuber</taxon>
    </lineage>
</organism>
<name>A0A292Q7I5_9PEZI</name>
<evidence type="ECO:0000313" key="7">
    <source>
        <dbReference type="EMBL" id="CUS15699.1"/>
    </source>
</evidence>
<dbReference type="GO" id="GO:0035494">
    <property type="term" value="P:SNARE complex disassembly"/>
    <property type="evidence" value="ECO:0007669"/>
    <property type="project" value="InterPro"/>
</dbReference>
<feature type="region of interest" description="Disordered" evidence="5">
    <location>
        <begin position="143"/>
        <end position="166"/>
    </location>
</feature>
<dbReference type="Proteomes" id="UP001412239">
    <property type="component" value="Unassembled WGS sequence"/>
</dbReference>
<dbReference type="PANTHER" id="PTHR23078:SF3">
    <property type="entry name" value="VESICLE-FUSING ATPASE"/>
    <property type="match status" value="1"/>
</dbReference>
<keyword evidence="3 4" id="KW-0067">ATP-binding</keyword>
<sequence>MSDRGRYYTGRAAYPPLVFELPKSRNQKGFKIKSLLHRRERKLDIRNIKVLIVLKTVPIFKHHHKNSSFPTYATITSNPSDYRILTPNTCITFYKATNRPSKIKGSRKQAAAKDIIQPNFQDMAIGGLDREFRGIFHQAFACQPGTQTPKGTPLPGPPGTGKTPTARQIGKMLKARESKDLNDLEILNKFIGQSEENIRKLFADAKKQYKGKAEESGLIPSYLAVWVLSADRGGLFSARTVSKYTLRFLPDKFGRKQIPKIHTSRTNENQVMGYDVDIRGLAAKTKNILEAEIAGSVKRASSFAFNRQVKV</sequence>
<dbReference type="GO" id="GO:0005795">
    <property type="term" value="C:Golgi stack"/>
    <property type="evidence" value="ECO:0007669"/>
    <property type="project" value="TreeGrafter"/>
</dbReference>
<gene>
    <name evidence="7" type="ORF">GSTUAT00000192001</name>
</gene>
<dbReference type="GO" id="GO:0005524">
    <property type="term" value="F:ATP binding"/>
    <property type="evidence" value="ECO:0007669"/>
    <property type="project" value="UniProtKB-UniRule"/>
</dbReference>
<keyword evidence="4" id="KW-0653">Protein transport</keyword>
<dbReference type="GO" id="GO:0006891">
    <property type="term" value="P:intra-Golgi vesicle-mediated transport"/>
    <property type="evidence" value="ECO:0007669"/>
    <property type="project" value="TreeGrafter"/>
</dbReference>
<dbReference type="InterPro" id="IPR003959">
    <property type="entry name" value="ATPase_AAA_core"/>
</dbReference>
<dbReference type="InterPro" id="IPR027417">
    <property type="entry name" value="P-loop_NTPase"/>
</dbReference>
<keyword evidence="4" id="KW-0813">Transport</keyword>